<keyword evidence="11" id="KW-0455">Luminescence</keyword>
<keyword evidence="6" id="KW-0547">Nucleotide-binding</keyword>
<dbReference type="InterPro" id="IPR045851">
    <property type="entry name" value="AMP-bd_C_sf"/>
</dbReference>
<feature type="domain" description="AMP-dependent synthetase/ligase" evidence="14">
    <location>
        <begin position="36"/>
        <end position="402"/>
    </location>
</feature>
<feature type="domain" description="AMP-binding enzyme C-terminal" evidence="15">
    <location>
        <begin position="454"/>
        <end position="528"/>
    </location>
</feature>
<name>A0A9N9RKM2_9DIPT</name>
<comment type="cofactor">
    <cofactor evidence="1">
        <name>Mg(2+)</name>
        <dbReference type="ChEBI" id="CHEBI:18420"/>
    </cofactor>
</comment>
<dbReference type="Gene3D" id="3.40.50.980">
    <property type="match status" value="2"/>
</dbReference>
<dbReference type="InterPro" id="IPR000873">
    <property type="entry name" value="AMP-dep_synth/lig_dom"/>
</dbReference>
<dbReference type="Pfam" id="PF13193">
    <property type="entry name" value="AMP-binding_C"/>
    <property type="match status" value="1"/>
</dbReference>
<reference evidence="16" key="1">
    <citation type="submission" date="2022-01" db="EMBL/GenBank/DDBJ databases">
        <authorList>
            <person name="King R."/>
        </authorList>
    </citation>
    <scope>NUCLEOTIDE SEQUENCE</scope>
</reference>
<organism evidence="16 17">
    <name type="scientific">Chironomus riparius</name>
    <dbReference type="NCBI Taxonomy" id="315576"/>
    <lineage>
        <taxon>Eukaryota</taxon>
        <taxon>Metazoa</taxon>
        <taxon>Ecdysozoa</taxon>
        <taxon>Arthropoda</taxon>
        <taxon>Hexapoda</taxon>
        <taxon>Insecta</taxon>
        <taxon>Pterygota</taxon>
        <taxon>Neoptera</taxon>
        <taxon>Endopterygota</taxon>
        <taxon>Diptera</taxon>
        <taxon>Nematocera</taxon>
        <taxon>Chironomoidea</taxon>
        <taxon>Chironomidae</taxon>
        <taxon>Chironominae</taxon>
        <taxon>Chironomus</taxon>
    </lineage>
</organism>
<evidence type="ECO:0000256" key="3">
    <source>
        <dbReference type="ARBA" id="ARBA00006432"/>
    </source>
</evidence>
<evidence type="ECO:0000313" key="16">
    <source>
        <dbReference type="EMBL" id="CAG9798394.1"/>
    </source>
</evidence>
<dbReference type="InterPro" id="IPR020845">
    <property type="entry name" value="AMP-binding_CS"/>
</dbReference>
<protein>
    <recommendedName>
        <fullName evidence="5">Luciferin 4-monooxygenase</fullName>
        <ecNumber evidence="4">1.13.12.7</ecNumber>
    </recommendedName>
</protein>
<keyword evidence="9" id="KW-0503">Monooxygenase</keyword>
<evidence type="ECO:0000256" key="11">
    <source>
        <dbReference type="ARBA" id="ARBA00023223"/>
    </source>
</evidence>
<dbReference type="Pfam" id="PF00501">
    <property type="entry name" value="AMP-binding"/>
    <property type="match status" value="1"/>
</dbReference>
<dbReference type="GO" id="GO:0008218">
    <property type="term" value="P:bioluminescence"/>
    <property type="evidence" value="ECO:0007669"/>
    <property type="project" value="UniProtKB-KW"/>
</dbReference>
<dbReference type="GO" id="GO:0005524">
    <property type="term" value="F:ATP binding"/>
    <property type="evidence" value="ECO:0007669"/>
    <property type="project" value="UniProtKB-KW"/>
</dbReference>
<dbReference type="GO" id="GO:0005777">
    <property type="term" value="C:peroxisome"/>
    <property type="evidence" value="ECO:0007669"/>
    <property type="project" value="UniProtKB-SubCell"/>
</dbReference>
<evidence type="ECO:0000256" key="2">
    <source>
        <dbReference type="ARBA" id="ARBA00004275"/>
    </source>
</evidence>
<evidence type="ECO:0000256" key="12">
    <source>
        <dbReference type="ARBA" id="ARBA00023262"/>
    </source>
</evidence>
<dbReference type="GO" id="GO:0016405">
    <property type="term" value="F:CoA-ligase activity"/>
    <property type="evidence" value="ECO:0007669"/>
    <property type="project" value="TreeGrafter"/>
</dbReference>
<dbReference type="Gene3D" id="3.30.300.30">
    <property type="match status" value="1"/>
</dbReference>
<dbReference type="Proteomes" id="UP001153620">
    <property type="component" value="Chromosome 1"/>
</dbReference>
<evidence type="ECO:0000313" key="17">
    <source>
        <dbReference type="Proteomes" id="UP001153620"/>
    </source>
</evidence>
<dbReference type="GO" id="GO:0004497">
    <property type="term" value="F:monooxygenase activity"/>
    <property type="evidence" value="ECO:0007669"/>
    <property type="project" value="UniProtKB-KW"/>
</dbReference>
<evidence type="ECO:0000256" key="5">
    <source>
        <dbReference type="ARBA" id="ARBA00019043"/>
    </source>
</evidence>
<evidence type="ECO:0000256" key="10">
    <source>
        <dbReference type="ARBA" id="ARBA00023140"/>
    </source>
</evidence>
<sequence length="545" mass="60826">MEIENDPNIVYKGDLDESLDYATFGDLLVKCLKAGGDKISMIDGVTEQQWTFNDILRESIKAAKALYGSGIRQNDVVSILSENRIEYAAFAYGTLFLNATIAPTNIAYTERELKHTLDITRPKYVIISKAAQEDLEIVKNLSYVQRIILLDGDVADDGRQISYNNFIDKFARNDFDVERFIQQPIKIFEQVGVIFMSSGTTGLPKGVELSQGNLIACAVLNFEKVKLGLQLFEKLVSLSVAPWFHAMGFMGKILCVTSSALTLVYLNKFEPKLYLRCIEKYKIVTLHIPPPIIIFLAKTPLFSKYDLSSLKIIVCGAAPLSREVEDQVRERFNNEIFVMQAYGQTEATLGVLFCDVVSAKPGSVGELVKGTYGKVIDGDGKSLGPYKVGELCFKGPLTMIGYRNNPSETASTIDKQGWLHSGDLGYYDEDYQFYIVDRLKELIKYKGYQVPPAELEGVLLSHPKIKDAGVIGIPDEVAGELPFAFVVKEGDLTGQEVKDFVAKTVSNPKWLRGGVKFIDEIPKNPSGKILRREMKELYKSMKSKL</sequence>
<keyword evidence="12" id="KW-0599">Photoprotein</keyword>
<dbReference type="OrthoDB" id="10253869at2759"/>
<evidence type="ECO:0000256" key="1">
    <source>
        <dbReference type="ARBA" id="ARBA00001946"/>
    </source>
</evidence>
<dbReference type="FunFam" id="3.30.300.30:FF:000007">
    <property type="entry name" value="4-coumarate--CoA ligase 2"/>
    <property type="match status" value="1"/>
</dbReference>
<comment type="similarity">
    <text evidence="3">Belongs to the ATP-dependent AMP-binding enzyme family.</text>
</comment>
<dbReference type="EC" id="1.13.12.7" evidence="4"/>
<dbReference type="EMBL" id="OU895877">
    <property type="protein sequence ID" value="CAG9798394.1"/>
    <property type="molecule type" value="Genomic_DNA"/>
</dbReference>
<gene>
    <name evidence="16" type="ORF">CHIRRI_LOCUS1377</name>
</gene>
<proteinExistence type="inferred from homology"/>
<keyword evidence="8" id="KW-0560">Oxidoreductase</keyword>
<evidence type="ECO:0000256" key="8">
    <source>
        <dbReference type="ARBA" id="ARBA00023002"/>
    </source>
</evidence>
<keyword evidence="6" id="KW-0067">ATP-binding</keyword>
<evidence type="ECO:0000256" key="7">
    <source>
        <dbReference type="ARBA" id="ARBA00022842"/>
    </source>
</evidence>
<keyword evidence="7" id="KW-0460">Magnesium</keyword>
<evidence type="ECO:0000259" key="15">
    <source>
        <dbReference type="Pfam" id="PF13193"/>
    </source>
</evidence>
<dbReference type="PROSITE" id="PS00455">
    <property type="entry name" value="AMP_BINDING"/>
    <property type="match status" value="1"/>
</dbReference>
<keyword evidence="10" id="KW-0576">Peroxisome</keyword>
<reference evidence="16" key="2">
    <citation type="submission" date="2022-10" db="EMBL/GenBank/DDBJ databases">
        <authorList>
            <consortium name="ENA_rothamsted_submissions"/>
            <consortium name="culmorum"/>
            <person name="King R."/>
        </authorList>
    </citation>
    <scope>NUCLEOTIDE SEQUENCE</scope>
</reference>
<evidence type="ECO:0000259" key="14">
    <source>
        <dbReference type="Pfam" id="PF00501"/>
    </source>
</evidence>
<evidence type="ECO:0000256" key="9">
    <source>
        <dbReference type="ARBA" id="ARBA00023033"/>
    </source>
</evidence>
<evidence type="ECO:0000256" key="6">
    <source>
        <dbReference type="ARBA" id="ARBA00022840"/>
    </source>
</evidence>
<dbReference type="AlphaFoldDB" id="A0A9N9RKM2"/>
<dbReference type="InterPro" id="IPR025110">
    <property type="entry name" value="AMP-bd_C"/>
</dbReference>
<dbReference type="PANTHER" id="PTHR24096">
    <property type="entry name" value="LONG-CHAIN-FATTY-ACID--COA LIGASE"/>
    <property type="match status" value="1"/>
</dbReference>
<comment type="catalytic activity">
    <reaction evidence="13">
        <text>firefly D-luciferin + ATP + O2 = firefly oxyluciferin + hnu + AMP + CO2 + diphosphate</text>
        <dbReference type="Rhea" id="RHEA:10732"/>
        <dbReference type="ChEBI" id="CHEBI:15379"/>
        <dbReference type="ChEBI" id="CHEBI:16526"/>
        <dbReference type="ChEBI" id="CHEBI:16792"/>
        <dbReference type="ChEBI" id="CHEBI:30212"/>
        <dbReference type="ChEBI" id="CHEBI:30616"/>
        <dbReference type="ChEBI" id="CHEBI:33019"/>
        <dbReference type="ChEBI" id="CHEBI:58038"/>
        <dbReference type="ChEBI" id="CHEBI:456215"/>
        <dbReference type="EC" id="1.13.12.7"/>
    </reaction>
</comment>
<evidence type="ECO:0000256" key="4">
    <source>
        <dbReference type="ARBA" id="ARBA00012532"/>
    </source>
</evidence>
<dbReference type="SUPFAM" id="SSF56801">
    <property type="entry name" value="Acetyl-CoA synthetase-like"/>
    <property type="match status" value="1"/>
</dbReference>
<accession>A0A9N9RKM2</accession>
<evidence type="ECO:0000256" key="13">
    <source>
        <dbReference type="ARBA" id="ARBA00048497"/>
    </source>
</evidence>
<dbReference type="PANTHER" id="PTHR24096:SF423">
    <property type="entry name" value="GM05240P"/>
    <property type="match status" value="1"/>
</dbReference>
<comment type="subcellular location">
    <subcellularLocation>
        <location evidence="2">Peroxisome</location>
    </subcellularLocation>
</comment>
<dbReference type="Gene3D" id="2.30.38.10">
    <property type="entry name" value="Luciferase, Domain 3"/>
    <property type="match status" value="1"/>
</dbReference>
<keyword evidence="17" id="KW-1185">Reference proteome</keyword>